<comment type="caution">
    <text evidence="1">The sequence shown here is derived from an EMBL/GenBank/DDBJ whole genome shotgun (WGS) entry which is preliminary data.</text>
</comment>
<name>A0ACC0S8W2_POPTR</name>
<dbReference type="EMBL" id="CM009300">
    <property type="protein sequence ID" value="KAI9385981.1"/>
    <property type="molecule type" value="Genomic_DNA"/>
</dbReference>
<protein>
    <submittedName>
        <fullName evidence="1">Uncharacterized protein</fullName>
    </submittedName>
</protein>
<evidence type="ECO:0000313" key="1">
    <source>
        <dbReference type="EMBL" id="KAI9385981.1"/>
    </source>
</evidence>
<proteinExistence type="predicted"/>
<evidence type="ECO:0000313" key="2">
    <source>
        <dbReference type="Proteomes" id="UP000006729"/>
    </source>
</evidence>
<keyword evidence="2" id="KW-1185">Reference proteome</keyword>
<sequence>MADIEPPTFSLGLDLDIESEPRIPTHHFQTSTLNPAPNSSSNTPSDDQNGGPQVTDSEEEEEEIGPDVMDSDPEPGPGPTRVLRRLRRGPATQKSKVRKVELEGFCCDHGDDDIEEFSSQEDLGVRDAKVSTQFTSVCSSSKVPLKGCGVLTSQSPSLLKGNKKEQASIASVSSSLETGHNASGKTQKTDSSSKKQQPTTSERKNKTLLGEHRNEDLWKDFCPIKSYPVQTPVLDEMCNEYFQSLQDNKNKAHKLQSNLQTGDSTRFHQDPNSMVDFQQCWNLADPLPPAHHYFFHEDLRIQRLVHSRLPYFFPLGIVNNKGNQLITESAIDYMSQFNREASRKQGTQRTNSEKGSTRGRNKSKKSNAGEVSLASEGWVDPKSSTAIPKDAGKRRVHASDQGDGHWYTSPEGRKVYISKNGQELSGQIAYRHYKKDSGGFRRSKKKTNTKGKGSQSQKKTNAKRKRG</sequence>
<accession>A0ACC0S8W2</accession>
<organism evidence="1 2">
    <name type="scientific">Populus trichocarpa</name>
    <name type="common">Western balsam poplar</name>
    <name type="synonym">Populus balsamifera subsp. trichocarpa</name>
    <dbReference type="NCBI Taxonomy" id="3694"/>
    <lineage>
        <taxon>Eukaryota</taxon>
        <taxon>Viridiplantae</taxon>
        <taxon>Streptophyta</taxon>
        <taxon>Embryophyta</taxon>
        <taxon>Tracheophyta</taxon>
        <taxon>Spermatophyta</taxon>
        <taxon>Magnoliopsida</taxon>
        <taxon>eudicotyledons</taxon>
        <taxon>Gunneridae</taxon>
        <taxon>Pentapetalae</taxon>
        <taxon>rosids</taxon>
        <taxon>fabids</taxon>
        <taxon>Malpighiales</taxon>
        <taxon>Salicaceae</taxon>
        <taxon>Saliceae</taxon>
        <taxon>Populus</taxon>
    </lineage>
</organism>
<reference evidence="1 2" key="1">
    <citation type="journal article" date="2006" name="Science">
        <title>The genome of black cottonwood, Populus trichocarpa (Torr. &amp; Gray).</title>
        <authorList>
            <person name="Tuskan G.A."/>
            <person name="Difazio S."/>
            <person name="Jansson S."/>
            <person name="Bohlmann J."/>
            <person name="Grigoriev I."/>
            <person name="Hellsten U."/>
            <person name="Putnam N."/>
            <person name="Ralph S."/>
            <person name="Rombauts S."/>
            <person name="Salamov A."/>
            <person name="Schein J."/>
            <person name="Sterck L."/>
            <person name="Aerts A."/>
            <person name="Bhalerao R.R."/>
            <person name="Bhalerao R.P."/>
            <person name="Blaudez D."/>
            <person name="Boerjan W."/>
            <person name="Brun A."/>
            <person name="Brunner A."/>
            <person name="Busov V."/>
            <person name="Campbell M."/>
            <person name="Carlson J."/>
            <person name="Chalot M."/>
            <person name="Chapman J."/>
            <person name="Chen G.L."/>
            <person name="Cooper D."/>
            <person name="Coutinho P.M."/>
            <person name="Couturier J."/>
            <person name="Covert S."/>
            <person name="Cronk Q."/>
            <person name="Cunningham R."/>
            <person name="Davis J."/>
            <person name="Degroeve S."/>
            <person name="Dejardin A."/>
            <person name="Depamphilis C."/>
            <person name="Detter J."/>
            <person name="Dirks B."/>
            <person name="Dubchak I."/>
            <person name="Duplessis S."/>
            <person name="Ehlting J."/>
            <person name="Ellis B."/>
            <person name="Gendler K."/>
            <person name="Goodstein D."/>
            <person name="Gribskov M."/>
            <person name="Grimwood J."/>
            <person name="Groover A."/>
            <person name="Gunter L."/>
            <person name="Hamberger B."/>
            <person name="Heinze B."/>
            <person name="Helariutta Y."/>
            <person name="Henrissat B."/>
            <person name="Holligan D."/>
            <person name="Holt R."/>
            <person name="Huang W."/>
            <person name="Islam-Faridi N."/>
            <person name="Jones S."/>
            <person name="Jones-Rhoades M."/>
            <person name="Jorgensen R."/>
            <person name="Joshi C."/>
            <person name="Kangasjarvi J."/>
            <person name="Karlsson J."/>
            <person name="Kelleher C."/>
            <person name="Kirkpatrick R."/>
            <person name="Kirst M."/>
            <person name="Kohler A."/>
            <person name="Kalluri U."/>
            <person name="Larimer F."/>
            <person name="Leebens-Mack J."/>
            <person name="Leple J.C."/>
            <person name="Locascio P."/>
            <person name="Lou Y."/>
            <person name="Lucas S."/>
            <person name="Martin F."/>
            <person name="Montanini B."/>
            <person name="Napoli C."/>
            <person name="Nelson D.R."/>
            <person name="Nelson C."/>
            <person name="Nieminen K."/>
            <person name="Nilsson O."/>
            <person name="Pereda V."/>
            <person name="Peter G."/>
            <person name="Philippe R."/>
            <person name="Pilate G."/>
            <person name="Poliakov A."/>
            <person name="Razumovskaya J."/>
            <person name="Richardson P."/>
            <person name="Rinaldi C."/>
            <person name="Ritland K."/>
            <person name="Rouze P."/>
            <person name="Ryaboy D."/>
            <person name="Schmutz J."/>
            <person name="Schrader J."/>
            <person name="Segerman B."/>
            <person name="Shin H."/>
            <person name="Siddiqui A."/>
            <person name="Sterky F."/>
            <person name="Terry A."/>
            <person name="Tsai C.J."/>
            <person name="Uberbacher E."/>
            <person name="Unneberg P."/>
            <person name="Vahala J."/>
            <person name="Wall K."/>
            <person name="Wessler S."/>
            <person name="Yang G."/>
            <person name="Yin T."/>
            <person name="Douglas C."/>
            <person name="Marra M."/>
            <person name="Sandberg G."/>
            <person name="Van de Peer Y."/>
            <person name="Rokhsar D."/>
        </authorList>
    </citation>
    <scope>NUCLEOTIDE SEQUENCE [LARGE SCALE GENOMIC DNA]</scope>
    <source>
        <strain evidence="2">cv. Nisqually</strain>
    </source>
</reference>
<gene>
    <name evidence="1" type="ORF">POPTR_011G139200v4</name>
</gene>
<dbReference type="Proteomes" id="UP000006729">
    <property type="component" value="Chromosome 11"/>
</dbReference>